<feature type="signal peptide" evidence="2">
    <location>
        <begin position="1"/>
        <end position="23"/>
    </location>
</feature>
<proteinExistence type="predicted"/>
<feature type="region of interest" description="Disordered" evidence="1">
    <location>
        <begin position="261"/>
        <end position="289"/>
    </location>
</feature>
<feature type="chain" id="PRO_5046736073" description="YcdB/YcdC repeated domain-containing protein" evidence="2">
    <location>
        <begin position="24"/>
        <end position="718"/>
    </location>
</feature>
<feature type="domain" description="YcdB/YcdC repeated" evidence="3">
    <location>
        <begin position="361"/>
        <end position="454"/>
    </location>
</feature>
<name>A0ABR7HR83_9FIRM</name>
<dbReference type="RefSeq" id="WP_186963132.1">
    <property type="nucleotide sequence ID" value="NZ_JACOPR010000002.1"/>
</dbReference>
<evidence type="ECO:0000256" key="2">
    <source>
        <dbReference type="SAM" id="SignalP"/>
    </source>
</evidence>
<protein>
    <recommendedName>
        <fullName evidence="3">YcdB/YcdC repeated domain-containing protein</fullName>
    </recommendedName>
</protein>
<sequence length="718" mass="78668">MKKLLSLLLCAALLTGAALPALAAEDSADAQLARVTQAVKSTLDLDTECYTSFHGERQEQALATLWSLYWEGEEGSLAVSALEDGTIVEYRLDTPEAEPLSQNSLPAFPAGNPAEARASAQAFLDRVLDPTSESVTLEDPAAPDRLDSDSYRFSGSVLLHDLPSPLHYSLTVRAEDSTVTRFYRDVPETLFLGNVPSPVSRTDLDKASQALHDTLELRLEYVRLEEEDSAATLVYLPESSHRFYVDAQTGRLTDLTELERDMSTAGGGSNGDAAAPEAAPDKGLSEAEQEGIRKLEGVLSSDALDQKLRSVPAYGLDRYELVSAVFSLEEAPENPEKPAVRCVLRYSRSADAGVYSRTFVVDARTGAVQSLFSSRPWAEEPSPALSQEQALRRAEAFLAEFCGEQADHLALYQPEEAGEEAQAVYSFQFARQENGYFFPEHFYSLEIDGEDGSVCGLSFCYDEGVTFPLPEDLCTMEEALAIWAETYPVTLGYLLVPQTLDPSDPAALRLSQMGWTSYYTLRLGYTMDQEEAYQGVHAGTGELIRFDYTSSSDTLTYDDLDGHWARASIERLAPYRVGYEGGSFHPSQTLTQWDLVCLLFSLRYRPLDPANATPEERDTAYSAAYELGFLTRDQRSEEAILTRADLIRCLLDGAGYGPVARLEGIFTCSYPDRAAIPAADLGYAALAQGLGLVSGPWSGTRNATRGEAAALLCRLMER</sequence>
<keyword evidence="5" id="KW-1185">Reference proteome</keyword>
<feature type="compositionally biased region" description="Basic and acidic residues" evidence="1">
    <location>
        <begin position="279"/>
        <end position="289"/>
    </location>
</feature>
<dbReference type="EMBL" id="JACOPR010000002">
    <property type="protein sequence ID" value="MBC5730045.1"/>
    <property type="molecule type" value="Genomic_DNA"/>
</dbReference>
<evidence type="ECO:0000259" key="3">
    <source>
        <dbReference type="Pfam" id="PF16244"/>
    </source>
</evidence>
<dbReference type="InterPro" id="IPR032599">
    <property type="entry name" value="YcdB/YcdC_rep_domain"/>
</dbReference>
<organism evidence="4 5">
    <name type="scientific">Pseudoflavonifractor hominis</name>
    <dbReference type="NCBI Taxonomy" id="2763059"/>
    <lineage>
        <taxon>Bacteria</taxon>
        <taxon>Bacillati</taxon>
        <taxon>Bacillota</taxon>
        <taxon>Clostridia</taxon>
        <taxon>Eubacteriales</taxon>
        <taxon>Oscillospiraceae</taxon>
        <taxon>Pseudoflavonifractor</taxon>
    </lineage>
</organism>
<comment type="caution">
    <text evidence="4">The sequence shown here is derived from an EMBL/GenBank/DDBJ whole genome shotgun (WGS) entry which is preliminary data.</text>
</comment>
<reference evidence="4 5" key="1">
    <citation type="submission" date="2020-08" db="EMBL/GenBank/DDBJ databases">
        <title>Genome public.</title>
        <authorList>
            <person name="Liu C."/>
            <person name="Sun Q."/>
        </authorList>
    </citation>
    <scope>NUCLEOTIDE SEQUENCE [LARGE SCALE GENOMIC DNA]</scope>
    <source>
        <strain evidence="4 5">New-38</strain>
    </source>
</reference>
<evidence type="ECO:0000313" key="4">
    <source>
        <dbReference type="EMBL" id="MBC5730045.1"/>
    </source>
</evidence>
<dbReference type="Pfam" id="PF16244">
    <property type="entry name" value="DUF4901"/>
    <property type="match status" value="1"/>
</dbReference>
<accession>A0ABR7HR83</accession>
<evidence type="ECO:0000256" key="1">
    <source>
        <dbReference type="SAM" id="MobiDB-lite"/>
    </source>
</evidence>
<dbReference type="Proteomes" id="UP000660021">
    <property type="component" value="Unassembled WGS sequence"/>
</dbReference>
<keyword evidence="2" id="KW-0732">Signal</keyword>
<gene>
    <name evidence="4" type="ORF">H8S34_04265</name>
</gene>
<evidence type="ECO:0000313" key="5">
    <source>
        <dbReference type="Proteomes" id="UP000660021"/>
    </source>
</evidence>